<dbReference type="GO" id="GO:0004159">
    <property type="term" value="F:dihydropyrimidine dehydrogenase (NAD+) activity"/>
    <property type="evidence" value="ECO:0007669"/>
    <property type="project" value="UniProtKB-EC"/>
</dbReference>
<evidence type="ECO:0000256" key="10">
    <source>
        <dbReference type="ARBA" id="ARBA00022723"/>
    </source>
</evidence>
<evidence type="ECO:0000256" key="5">
    <source>
        <dbReference type="ARBA" id="ARBA00010804"/>
    </source>
</evidence>
<gene>
    <name evidence="26" type="primary">preA</name>
    <name evidence="26" type="ORF">D2962_00270</name>
</gene>
<accession>A0A3G2R1E5</accession>
<feature type="domain" description="4Fe-4S ferredoxin-type" evidence="25">
    <location>
        <begin position="336"/>
        <end position="368"/>
    </location>
</feature>
<evidence type="ECO:0000256" key="23">
    <source>
        <dbReference type="ARBA" id="ARBA00049714"/>
    </source>
</evidence>
<keyword evidence="14" id="KW-0520">NAD</keyword>
<dbReference type="GO" id="GO:0004589">
    <property type="term" value="F:dihydroorotate dehydrogenase (NAD+) activity"/>
    <property type="evidence" value="ECO:0007669"/>
    <property type="project" value="UniProtKB-EC"/>
</dbReference>
<evidence type="ECO:0000256" key="3">
    <source>
        <dbReference type="ARBA" id="ARBA00004715"/>
    </source>
</evidence>
<sequence length="418" mass="45573">MYRERDISIDFLGIRLDSPFILSAAPSTDELELAYDGLKEGWAGVILKTTSVEENPVPLKYPMMSSFGPQSRKVTGLGNIDLISQYHIDVIEKRVKALKESFPHKMIGASIMGAKKEDWQSLVHRLKKAGVDIIECSFSCPQGSMGEAPGRMLAQSVEATEKVAGWVKEAAGDTPVLIKITPQVTDIVEVARAVKRGGADGITASNTIPSLLGLDIYTFEPYPSLFGKGGYSGLSGSAIKPITLRTIAEIARNVDIVISGNGGAFNWKDAVEFMAVGAGNVQFCTLPMHYGFRTIRDLKSGLAGYLDAMGFKSPADIVKKALKNIYSHEEIPAPKTRAQLIEEKCVGCGLCYVACRDGGHRAIEWRSGNVPGQDDSRKPAFDEEKCPGCAMCMQVCPVDAIRMKEQMDGRCQYYEEVR</sequence>
<dbReference type="GO" id="GO:0050661">
    <property type="term" value="F:NADP binding"/>
    <property type="evidence" value="ECO:0007669"/>
    <property type="project" value="TreeGrafter"/>
</dbReference>
<dbReference type="EMBL" id="CP033169">
    <property type="protein sequence ID" value="AYO29243.1"/>
    <property type="molecule type" value="Genomic_DNA"/>
</dbReference>
<comment type="function">
    <text evidence="2">Catalyzes the conversion of dihydroorotate to orotate with NAD(+) as electron acceptor.</text>
</comment>
<dbReference type="GO" id="GO:0006212">
    <property type="term" value="P:uracil catabolic process"/>
    <property type="evidence" value="ECO:0007669"/>
    <property type="project" value="TreeGrafter"/>
</dbReference>
<dbReference type="GO" id="GO:0006210">
    <property type="term" value="P:thymine catabolic process"/>
    <property type="evidence" value="ECO:0007669"/>
    <property type="project" value="TreeGrafter"/>
</dbReference>
<feature type="domain" description="4Fe-4S ferredoxin-type" evidence="25">
    <location>
        <begin position="377"/>
        <end position="406"/>
    </location>
</feature>
<evidence type="ECO:0000256" key="17">
    <source>
        <dbReference type="ARBA" id="ARBA00032046"/>
    </source>
</evidence>
<evidence type="ECO:0000256" key="13">
    <source>
        <dbReference type="ARBA" id="ARBA00023014"/>
    </source>
</evidence>
<evidence type="ECO:0000313" key="27">
    <source>
        <dbReference type="Proteomes" id="UP000280960"/>
    </source>
</evidence>
<dbReference type="Gene3D" id="3.30.70.20">
    <property type="match status" value="1"/>
</dbReference>
<evidence type="ECO:0000256" key="20">
    <source>
        <dbReference type="ARBA" id="ARBA00048792"/>
    </source>
</evidence>
<keyword evidence="13" id="KW-0411">Iron-sulfur</keyword>
<keyword evidence="11 26" id="KW-0560">Oxidoreductase</keyword>
<evidence type="ECO:0000256" key="19">
    <source>
        <dbReference type="ARBA" id="ARBA00047685"/>
    </source>
</evidence>
<evidence type="ECO:0000256" key="12">
    <source>
        <dbReference type="ARBA" id="ARBA00023004"/>
    </source>
</evidence>
<comment type="similarity">
    <text evidence="4">Belongs to the dihydroorotate dehydrogenase family. Type 1 subfamily.</text>
</comment>
<dbReference type="Gene3D" id="3.20.20.70">
    <property type="entry name" value="Aldolase class I"/>
    <property type="match status" value="1"/>
</dbReference>
<evidence type="ECO:0000256" key="1">
    <source>
        <dbReference type="ARBA" id="ARBA00001917"/>
    </source>
</evidence>
<evidence type="ECO:0000313" key="26">
    <source>
        <dbReference type="EMBL" id="AYO29243.1"/>
    </source>
</evidence>
<keyword evidence="10" id="KW-0479">Metal-binding</keyword>
<comment type="catalytic activity">
    <reaction evidence="19">
        <text>5,6-dihydrothymine + NAD(+) = thymine + NADH + H(+)</text>
        <dbReference type="Rhea" id="RHEA:28791"/>
        <dbReference type="ChEBI" id="CHEBI:15378"/>
        <dbReference type="ChEBI" id="CHEBI:17821"/>
        <dbReference type="ChEBI" id="CHEBI:27468"/>
        <dbReference type="ChEBI" id="CHEBI:57540"/>
        <dbReference type="ChEBI" id="CHEBI:57945"/>
        <dbReference type="EC" id="1.3.1.1"/>
    </reaction>
</comment>
<comment type="catalytic activity">
    <reaction evidence="21">
        <text>(S)-dihydroorotate + NAD(+) = orotate + NADH + H(+)</text>
        <dbReference type="Rhea" id="RHEA:13513"/>
        <dbReference type="ChEBI" id="CHEBI:15378"/>
        <dbReference type="ChEBI" id="CHEBI:30839"/>
        <dbReference type="ChEBI" id="CHEBI:30864"/>
        <dbReference type="ChEBI" id="CHEBI:57540"/>
        <dbReference type="ChEBI" id="CHEBI:57945"/>
        <dbReference type="EC" id="1.3.1.14"/>
    </reaction>
</comment>
<dbReference type="PANTHER" id="PTHR43073">
    <property type="entry name" value="DIHYDROPYRIMIDINE DEHYDROGENASE [NADP(+)]"/>
    <property type="match status" value="1"/>
</dbReference>
<dbReference type="PROSITE" id="PS00198">
    <property type="entry name" value="4FE4S_FER_1"/>
    <property type="match status" value="1"/>
</dbReference>
<dbReference type="EC" id="1.3.1.1" evidence="24"/>
<dbReference type="EC" id="1.3.1.14" evidence="6"/>
<evidence type="ECO:0000256" key="4">
    <source>
        <dbReference type="ARBA" id="ARBA00008008"/>
    </source>
</evidence>
<dbReference type="Pfam" id="PF01180">
    <property type="entry name" value="DHO_dh"/>
    <property type="match status" value="1"/>
</dbReference>
<reference evidence="26 27" key="1">
    <citation type="submission" date="2018-10" db="EMBL/GenBank/DDBJ databases">
        <authorList>
            <person name="Zhang X."/>
        </authorList>
    </citation>
    <scope>NUCLEOTIDE SEQUENCE [LARGE SCALE GENOMIC DNA]</scope>
    <source>
        <strain evidence="26 27">SK-G1</strain>
    </source>
</reference>
<dbReference type="Proteomes" id="UP000280960">
    <property type="component" value="Chromosome"/>
</dbReference>
<evidence type="ECO:0000256" key="16">
    <source>
        <dbReference type="ARBA" id="ARBA00030119"/>
    </source>
</evidence>
<dbReference type="NCBIfam" id="NF006183">
    <property type="entry name" value="PRK08318.1"/>
    <property type="match status" value="1"/>
</dbReference>
<keyword evidence="27" id="KW-1185">Reference proteome</keyword>
<dbReference type="GO" id="GO:0051536">
    <property type="term" value="F:iron-sulfur cluster binding"/>
    <property type="evidence" value="ECO:0007669"/>
    <property type="project" value="UniProtKB-KW"/>
</dbReference>
<evidence type="ECO:0000256" key="2">
    <source>
        <dbReference type="ARBA" id="ARBA00003616"/>
    </source>
</evidence>
<dbReference type="PANTHER" id="PTHR43073:SF2">
    <property type="entry name" value="DIHYDROPYRIMIDINE DEHYDROGENASE [NADP(+)]"/>
    <property type="match status" value="1"/>
</dbReference>
<dbReference type="Pfam" id="PF14697">
    <property type="entry name" value="Fer4_21"/>
    <property type="match status" value="1"/>
</dbReference>
<dbReference type="GO" id="GO:0046872">
    <property type="term" value="F:metal ion binding"/>
    <property type="evidence" value="ECO:0007669"/>
    <property type="project" value="UniProtKB-KW"/>
</dbReference>
<dbReference type="GO" id="GO:0002058">
    <property type="term" value="F:uracil binding"/>
    <property type="evidence" value="ECO:0007669"/>
    <property type="project" value="TreeGrafter"/>
</dbReference>
<evidence type="ECO:0000256" key="6">
    <source>
        <dbReference type="ARBA" id="ARBA00012061"/>
    </source>
</evidence>
<dbReference type="FunFam" id="3.20.20.70:FF:000027">
    <property type="entry name" value="Dihydropyrimidine dehydrogenase [NADP(+)]"/>
    <property type="match status" value="1"/>
</dbReference>
<comment type="pathway">
    <text evidence="3">Pyrimidine metabolism; UMP biosynthesis via de novo pathway; orotate from (S)-dihydroorotate (NAD(+) route): step 1/1.</text>
</comment>
<evidence type="ECO:0000256" key="7">
    <source>
        <dbReference type="ARBA" id="ARBA00018101"/>
    </source>
</evidence>
<evidence type="ECO:0000256" key="9">
    <source>
        <dbReference type="ARBA" id="ARBA00022643"/>
    </source>
</evidence>
<keyword evidence="8" id="KW-0285">Flavoprotein</keyword>
<dbReference type="RefSeq" id="WP_120765188.1">
    <property type="nucleotide sequence ID" value="NZ_CP033169.1"/>
</dbReference>
<dbReference type="PROSITE" id="PS51379">
    <property type="entry name" value="4FE4S_FER_2"/>
    <property type="match status" value="2"/>
</dbReference>
<name>A0A3G2R1E5_9FIRM</name>
<dbReference type="InterPro" id="IPR005720">
    <property type="entry name" value="Dihydroorotate_DH_cat"/>
</dbReference>
<dbReference type="InterPro" id="IPR017896">
    <property type="entry name" value="4Fe4S_Fe-S-bd"/>
</dbReference>
<evidence type="ECO:0000256" key="14">
    <source>
        <dbReference type="ARBA" id="ARBA00023027"/>
    </source>
</evidence>
<dbReference type="AlphaFoldDB" id="A0A3G2R1E5"/>
<dbReference type="GO" id="GO:0005737">
    <property type="term" value="C:cytoplasm"/>
    <property type="evidence" value="ECO:0007669"/>
    <property type="project" value="InterPro"/>
</dbReference>
<keyword evidence="9" id="KW-0288">FMN</keyword>
<evidence type="ECO:0000256" key="15">
    <source>
        <dbReference type="ARBA" id="ARBA00029718"/>
    </source>
</evidence>
<evidence type="ECO:0000256" key="8">
    <source>
        <dbReference type="ARBA" id="ARBA00022630"/>
    </source>
</evidence>
<protein>
    <recommendedName>
        <fullName evidence="7">Dihydroorotate dehydrogenase B (NAD(+)), catalytic subunit</fullName>
        <ecNumber evidence="24">1.3.1.1</ecNumber>
        <ecNumber evidence="6">1.3.1.14</ecNumber>
    </recommendedName>
    <alternativeName>
        <fullName evidence="15">Dihydroorotate oxidase B</fullName>
    </alternativeName>
    <alternativeName>
        <fullName evidence="18">Dihydrothymine dehydrogenase</fullName>
    </alternativeName>
    <alternativeName>
        <fullName evidence="16">Dihydrouracil dehydrogenase</fullName>
    </alternativeName>
    <alternativeName>
        <fullName evidence="17">Orotate reductase (NADH)</fullName>
    </alternativeName>
</protein>
<dbReference type="KEGG" id="bacg:D2962_00270"/>
<keyword evidence="12" id="KW-0408">Iron</keyword>
<evidence type="ECO:0000256" key="24">
    <source>
        <dbReference type="ARBA" id="ARBA00049728"/>
    </source>
</evidence>
<dbReference type="InterPro" id="IPR017900">
    <property type="entry name" value="4Fe4S_Fe_S_CS"/>
</dbReference>
<comment type="catalytic activity">
    <reaction evidence="20">
        <text>5,6-dihydrouracil + NAD(+) = uracil + NADH + H(+)</text>
        <dbReference type="Rhea" id="RHEA:20189"/>
        <dbReference type="ChEBI" id="CHEBI:15378"/>
        <dbReference type="ChEBI" id="CHEBI:15901"/>
        <dbReference type="ChEBI" id="CHEBI:17568"/>
        <dbReference type="ChEBI" id="CHEBI:57540"/>
        <dbReference type="ChEBI" id="CHEBI:57945"/>
        <dbReference type="EC" id="1.3.1.1"/>
    </reaction>
</comment>
<evidence type="ECO:0000256" key="21">
    <source>
        <dbReference type="ARBA" id="ARBA00048996"/>
    </source>
</evidence>
<dbReference type="SUPFAM" id="SSF54862">
    <property type="entry name" value="4Fe-4S ferredoxins"/>
    <property type="match status" value="1"/>
</dbReference>
<comment type="cofactor">
    <cofactor evidence="1">
        <name>FMN</name>
        <dbReference type="ChEBI" id="CHEBI:58210"/>
    </cofactor>
</comment>
<comment type="subunit">
    <text evidence="23">Heterotetramer of 2 PreA and 2 PreT subunits.</text>
</comment>
<dbReference type="SUPFAM" id="SSF51395">
    <property type="entry name" value="FMN-linked oxidoreductases"/>
    <property type="match status" value="1"/>
</dbReference>
<evidence type="ECO:0000256" key="18">
    <source>
        <dbReference type="ARBA" id="ARBA00032722"/>
    </source>
</evidence>
<evidence type="ECO:0000256" key="11">
    <source>
        <dbReference type="ARBA" id="ARBA00023002"/>
    </source>
</evidence>
<organism evidence="26 27">
    <name type="scientific">Biomaibacter acetigenes</name>
    <dbReference type="NCBI Taxonomy" id="2316383"/>
    <lineage>
        <taxon>Bacteria</taxon>
        <taxon>Bacillati</taxon>
        <taxon>Bacillota</taxon>
        <taxon>Clostridia</taxon>
        <taxon>Thermosediminibacterales</taxon>
        <taxon>Tepidanaerobacteraceae</taxon>
        <taxon>Biomaibacter</taxon>
    </lineage>
</organism>
<comment type="function">
    <text evidence="22">Involved in pyrimidine base degradation. Catalyzes physiologically the reduction of uracil to 5,6-dihydrouracil (DHU) by using NADH as a specific cosubstrate. It also catalyzes the reverse reaction and the reduction of thymine to 5,6-dihydrothymine (DHT).</text>
</comment>
<comment type="similarity">
    <text evidence="5">Belongs to the dihydropyrimidine dehydrogenase family.</text>
</comment>
<dbReference type="InterPro" id="IPR013785">
    <property type="entry name" value="Aldolase_TIM"/>
</dbReference>
<evidence type="ECO:0000256" key="22">
    <source>
        <dbReference type="ARBA" id="ARBA00049578"/>
    </source>
</evidence>
<evidence type="ECO:0000259" key="25">
    <source>
        <dbReference type="PROSITE" id="PS51379"/>
    </source>
</evidence>
<proteinExistence type="inferred from homology"/>